<accession>A0AAD5TLV6</accession>
<dbReference type="Gene3D" id="1.20.1720.10">
    <property type="entry name" value="Multidrug resistance protein D"/>
    <property type="match status" value="1"/>
</dbReference>
<dbReference type="InterPro" id="IPR011701">
    <property type="entry name" value="MFS"/>
</dbReference>
<keyword evidence="10" id="KW-1185">Reference proteome</keyword>
<dbReference type="GO" id="GO:0005886">
    <property type="term" value="C:plasma membrane"/>
    <property type="evidence" value="ECO:0007669"/>
    <property type="project" value="TreeGrafter"/>
</dbReference>
<dbReference type="PRINTS" id="PR01036">
    <property type="entry name" value="TCRTETB"/>
</dbReference>
<dbReference type="InterPro" id="IPR020846">
    <property type="entry name" value="MFS_dom"/>
</dbReference>
<feature type="compositionally biased region" description="Low complexity" evidence="6">
    <location>
        <begin position="59"/>
        <end position="70"/>
    </location>
</feature>
<organism evidence="9 10">
    <name type="scientific">Geranomyces variabilis</name>
    <dbReference type="NCBI Taxonomy" id="109894"/>
    <lineage>
        <taxon>Eukaryota</taxon>
        <taxon>Fungi</taxon>
        <taxon>Fungi incertae sedis</taxon>
        <taxon>Chytridiomycota</taxon>
        <taxon>Chytridiomycota incertae sedis</taxon>
        <taxon>Chytridiomycetes</taxon>
        <taxon>Spizellomycetales</taxon>
        <taxon>Powellomycetaceae</taxon>
        <taxon>Geranomyces</taxon>
    </lineage>
</organism>
<dbReference type="PANTHER" id="PTHR23501:SF191">
    <property type="entry name" value="VACUOLAR BASIC AMINO ACID TRANSPORTER 4"/>
    <property type="match status" value="1"/>
</dbReference>
<dbReference type="GO" id="GO:0012505">
    <property type="term" value="C:endomembrane system"/>
    <property type="evidence" value="ECO:0007669"/>
    <property type="project" value="UniProtKB-SubCell"/>
</dbReference>
<proteinExistence type="predicted"/>
<evidence type="ECO:0000256" key="4">
    <source>
        <dbReference type="ARBA" id="ARBA00022989"/>
    </source>
</evidence>
<sequence>MSSPHHAGETVAVEPNTIVGDDPSIDKRDLATTSSPQPPTFSEKDDKDHRQYALEETTTDPANTSTTSTAVDPASSPHGFANGDVKVPLTKPKFIMVFVALALSLFLAALDQTIVSTAIKTIAKEFDGFSQIAWIGIAYLLTATAFSPTYGKLIDIFGRKPVFLGAVTIFEIGSAICGAAQNMDMLIIGRAIAGIGGGGIMSCILIIISDLVSFEDRGKYQGMLGGIFGLASVVGPLLGGYFTDNVSWRWCFYINLPIGGIALAVIWFFLAIPSPTGTVTDKLKRIDYLGTLLLISGIVMILVPMELGGTEWDWGSAKSISFLCVGGLLLIAFVLVEIYYAVEPVIPGAVFENRSVPAVVAAAFCLGAAFFSLVYYISLYFQIVKQHSATKAGIDSIGLILAVSVFSVIGGQAISRTGYYVPFFFIGSILTCTACALISTLDADSSTGKQWGYLILAGTGVGSMIQTRIIAVQASVDVSRIAVATALVNFSQTLGGTLGLAISGTILNTRLTSKLSEYAPNVSYKQATAFDDPQHPISPSDMPGTQRAFVESLSAIFIACACFAGAISFFALFVKQYRDRFARGQKVEMAME</sequence>
<dbReference type="Proteomes" id="UP001212152">
    <property type="component" value="Unassembled WGS sequence"/>
</dbReference>
<feature type="transmembrane region" description="Helical" evidence="7">
    <location>
        <begin position="420"/>
        <end position="439"/>
    </location>
</feature>
<keyword evidence="2" id="KW-0813">Transport</keyword>
<dbReference type="PANTHER" id="PTHR23501">
    <property type="entry name" value="MAJOR FACILITATOR SUPERFAMILY"/>
    <property type="match status" value="1"/>
</dbReference>
<feature type="transmembrane region" description="Helical" evidence="7">
    <location>
        <begin position="132"/>
        <end position="150"/>
    </location>
</feature>
<evidence type="ECO:0000256" key="1">
    <source>
        <dbReference type="ARBA" id="ARBA00004127"/>
    </source>
</evidence>
<dbReference type="AlphaFoldDB" id="A0AAD5TLV6"/>
<feature type="region of interest" description="Disordered" evidence="6">
    <location>
        <begin position="1"/>
        <end position="77"/>
    </location>
</feature>
<evidence type="ECO:0000256" key="7">
    <source>
        <dbReference type="SAM" id="Phobius"/>
    </source>
</evidence>
<evidence type="ECO:0000313" key="9">
    <source>
        <dbReference type="EMBL" id="KAJ3180319.1"/>
    </source>
</evidence>
<dbReference type="FunFam" id="1.20.1720.10:FF:000014">
    <property type="entry name" value="MFS drug transporter, putative"/>
    <property type="match status" value="1"/>
</dbReference>
<evidence type="ECO:0000256" key="3">
    <source>
        <dbReference type="ARBA" id="ARBA00022692"/>
    </source>
</evidence>
<dbReference type="EMBL" id="JADGJQ010000017">
    <property type="protein sequence ID" value="KAJ3180319.1"/>
    <property type="molecule type" value="Genomic_DNA"/>
</dbReference>
<feature type="transmembrane region" description="Helical" evidence="7">
    <location>
        <begin position="250"/>
        <end position="272"/>
    </location>
</feature>
<dbReference type="SUPFAM" id="SSF103473">
    <property type="entry name" value="MFS general substrate transporter"/>
    <property type="match status" value="1"/>
</dbReference>
<feature type="domain" description="Major facilitator superfamily (MFS) profile" evidence="8">
    <location>
        <begin position="97"/>
        <end position="578"/>
    </location>
</feature>
<evidence type="ECO:0000259" key="8">
    <source>
        <dbReference type="PROSITE" id="PS50850"/>
    </source>
</evidence>
<keyword evidence="3 7" id="KW-0812">Transmembrane</keyword>
<evidence type="ECO:0000256" key="2">
    <source>
        <dbReference type="ARBA" id="ARBA00022448"/>
    </source>
</evidence>
<dbReference type="Pfam" id="PF07690">
    <property type="entry name" value="MFS_1"/>
    <property type="match status" value="1"/>
</dbReference>
<feature type="transmembrane region" description="Helical" evidence="7">
    <location>
        <begin position="393"/>
        <end position="414"/>
    </location>
</feature>
<dbReference type="PROSITE" id="PS50850">
    <property type="entry name" value="MFS"/>
    <property type="match status" value="1"/>
</dbReference>
<feature type="transmembrane region" description="Helical" evidence="7">
    <location>
        <begin position="320"/>
        <end position="340"/>
    </location>
</feature>
<evidence type="ECO:0000256" key="6">
    <source>
        <dbReference type="SAM" id="MobiDB-lite"/>
    </source>
</evidence>
<feature type="transmembrane region" description="Helical" evidence="7">
    <location>
        <begin position="187"/>
        <end position="208"/>
    </location>
</feature>
<protein>
    <recommendedName>
        <fullName evidence="8">Major facilitator superfamily (MFS) profile domain-containing protein</fullName>
    </recommendedName>
</protein>
<dbReference type="InterPro" id="IPR036259">
    <property type="entry name" value="MFS_trans_sf"/>
</dbReference>
<comment type="caution">
    <text evidence="9">The sequence shown here is derived from an EMBL/GenBank/DDBJ whole genome shotgun (WGS) entry which is preliminary data.</text>
</comment>
<name>A0AAD5TLV6_9FUNG</name>
<dbReference type="CDD" id="cd17502">
    <property type="entry name" value="MFS_Azr1_MDR_like"/>
    <property type="match status" value="1"/>
</dbReference>
<keyword evidence="4 7" id="KW-1133">Transmembrane helix</keyword>
<keyword evidence="5 7" id="KW-0472">Membrane</keyword>
<dbReference type="GO" id="GO:0022857">
    <property type="term" value="F:transmembrane transporter activity"/>
    <property type="evidence" value="ECO:0007669"/>
    <property type="project" value="InterPro"/>
</dbReference>
<feature type="transmembrane region" description="Helical" evidence="7">
    <location>
        <begin position="552"/>
        <end position="574"/>
    </location>
</feature>
<feature type="compositionally biased region" description="Basic and acidic residues" evidence="6">
    <location>
        <begin position="42"/>
        <end position="53"/>
    </location>
</feature>
<feature type="transmembrane region" description="Helical" evidence="7">
    <location>
        <begin position="360"/>
        <end position="381"/>
    </location>
</feature>
<feature type="transmembrane region" description="Helical" evidence="7">
    <location>
        <begin position="220"/>
        <end position="243"/>
    </location>
</feature>
<feature type="transmembrane region" description="Helical" evidence="7">
    <location>
        <begin position="94"/>
        <end position="111"/>
    </location>
</feature>
<comment type="subcellular location">
    <subcellularLocation>
        <location evidence="1">Endomembrane system</location>
        <topology evidence="1">Multi-pass membrane protein</topology>
    </subcellularLocation>
</comment>
<dbReference type="Gene3D" id="1.20.1250.20">
    <property type="entry name" value="MFS general substrate transporter like domains"/>
    <property type="match status" value="1"/>
</dbReference>
<evidence type="ECO:0000313" key="10">
    <source>
        <dbReference type="Proteomes" id="UP001212152"/>
    </source>
</evidence>
<feature type="transmembrane region" description="Helical" evidence="7">
    <location>
        <begin position="162"/>
        <end position="180"/>
    </location>
</feature>
<evidence type="ECO:0000256" key="5">
    <source>
        <dbReference type="ARBA" id="ARBA00023136"/>
    </source>
</evidence>
<gene>
    <name evidence="9" type="ORF">HDU87_002198</name>
</gene>
<feature type="transmembrane region" description="Helical" evidence="7">
    <location>
        <begin position="451"/>
        <end position="471"/>
    </location>
</feature>
<feature type="transmembrane region" description="Helical" evidence="7">
    <location>
        <begin position="288"/>
        <end position="308"/>
    </location>
</feature>
<reference evidence="9" key="1">
    <citation type="submission" date="2020-05" db="EMBL/GenBank/DDBJ databases">
        <title>Phylogenomic resolution of chytrid fungi.</title>
        <authorList>
            <person name="Stajich J.E."/>
            <person name="Amses K."/>
            <person name="Simmons R."/>
            <person name="Seto K."/>
            <person name="Myers J."/>
            <person name="Bonds A."/>
            <person name="Quandt C.A."/>
            <person name="Barry K."/>
            <person name="Liu P."/>
            <person name="Grigoriev I."/>
            <person name="Longcore J.E."/>
            <person name="James T.Y."/>
        </authorList>
    </citation>
    <scope>NUCLEOTIDE SEQUENCE</scope>
    <source>
        <strain evidence="9">JEL0379</strain>
    </source>
</reference>